<protein>
    <submittedName>
        <fullName evidence="2">Uncharacterized protein</fullName>
    </submittedName>
</protein>
<proteinExistence type="predicted"/>
<comment type="caution">
    <text evidence="2">The sequence shown here is derived from an EMBL/GenBank/DDBJ whole genome shotgun (WGS) entry which is preliminary data.</text>
</comment>
<dbReference type="EMBL" id="JAUHHV010000005">
    <property type="protein sequence ID" value="KAK1422915.1"/>
    <property type="molecule type" value="Genomic_DNA"/>
</dbReference>
<accession>A0AAD8KHC3</accession>
<feature type="region of interest" description="Disordered" evidence="1">
    <location>
        <begin position="140"/>
        <end position="160"/>
    </location>
</feature>
<evidence type="ECO:0000313" key="2">
    <source>
        <dbReference type="EMBL" id="KAK1422915.1"/>
    </source>
</evidence>
<gene>
    <name evidence="2" type="ORF">QVD17_18204</name>
</gene>
<feature type="compositionally biased region" description="Low complexity" evidence="1">
    <location>
        <begin position="140"/>
        <end position="151"/>
    </location>
</feature>
<organism evidence="2 3">
    <name type="scientific">Tagetes erecta</name>
    <name type="common">African marigold</name>
    <dbReference type="NCBI Taxonomy" id="13708"/>
    <lineage>
        <taxon>Eukaryota</taxon>
        <taxon>Viridiplantae</taxon>
        <taxon>Streptophyta</taxon>
        <taxon>Embryophyta</taxon>
        <taxon>Tracheophyta</taxon>
        <taxon>Spermatophyta</taxon>
        <taxon>Magnoliopsida</taxon>
        <taxon>eudicotyledons</taxon>
        <taxon>Gunneridae</taxon>
        <taxon>Pentapetalae</taxon>
        <taxon>asterids</taxon>
        <taxon>campanulids</taxon>
        <taxon>Asterales</taxon>
        <taxon>Asteraceae</taxon>
        <taxon>Asteroideae</taxon>
        <taxon>Heliantheae alliance</taxon>
        <taxon>Tageteae</taxon>
        <taxon>Tagetes</taxon>
    </lineage>
</organism>
<reference evidence="2" key="1">
    <citation type="journal article" date="2023" name="bioRxiv">
        <title>Improved chromosome-level genome assembly for marigold (Tagetes erecta).</title>
        <authorList>
            <person name="Jiang F."/>
            <person name="Yuan L."/>
            <person name="Wang S."/>
            <person name="Wang H."/>
            <person name="Xu D."/>
            <person name="Wang A."/>
            <person name="Fan W."/>
        </authorList>
    </citation>
    <scope>NUCLEOTIDE SEQUENCE</scope>
    <source>
        <strain evidence="2">WSJ</strain>
        <tissue evidence="2">Leaf</tissue>
    </source>
</reference>
<name>A0AAD8KHC3_TARER</name>
<dbReference type="Proteomes" id="UP001229421">
    <property type="component" value="Unassembled WGS sequence"/>
</dbReference>
<evidence type="ECO:0000256" key="1">
    <source>
        <dbReference type="SAM" id="MobiDB-lite"/>
    </source>
</evidence>
<keyword evidence="3" id="KW-1185">Reference proteome</keyword>
<evidence type="ECO:0000313" key="3">
    <source>
        <dbReference type="Proteomes" id="UP001229421"/>
    </source>
</evidence>
<dbReference type="AlphaFoldDB" id="A0AAD8KHC3"/>
<sequence length="160" mass="17912">MDALVSSIVTSVVQSLMAPLKKQFGFLISSTKNFNDMVEKMAQLNLTERDIRDKWEYAIARNLEVSHHVSPWLEKVKETNEKAQSIPKGGIGCFNVAKKYKVGKESFNVLEEIQALETWKSKIVFTNVQRPLAEIVSTSTSPLTSTLGGSTQNNFKSRDS</sequence>